<dbReference type="EMBL" id="CP060131">
    <property type="protein sequence ID" value="QNG51523.1"/>
    <property type="molecule type" value="Genomic_DNA"/>
</dbReference>
<sequence length="303" mass="32871">MSGAQTDPGSVIQREDTPVWVALGAVEHRVHYVEVGTQAGTTWRTRVLEAGRGDPLVLMPGTGGHLEAYAHNVAALAEHFHVIAYDYPGHGYTTHATADLELDTYVEHLTGLLDAFGIEKAHLNGESLGGWVAIKFAAAHPERTGKLILNTPGGTMASPEVMDRIRGLSQAAADDPSDARIRARLQWLMADPATVTDELVAIRQAIYSRPGFADSMRHILCLQDADVRRRNMVTDADLAAVPGPALVIWTSDDPSGPAGAGLEMAEKITDGRFELITGAGHWPQWEQREKFNALALEFLREQS</sequence>
<dbReference type="InterPro" id="IPR000073">
    <property type="entry name" value="AB_hydrolase_1"/>
</dbReference>
<dbReference type="GO" id="GO:0016787">
    <property type="term" value="F:hydrolase activity"/>
    <property type="evidence" value="ECO:0007669"/>
    <property type="project" value="UniProtKB-KW"/>
</dbReference>
<keyword evidence="2" id="KW-0378">Hydrolase</keyword>
<name>A0A7G7MFG2_9PSEU</name>
<dbReference type="Pfam" id="PF00561">
    <property type="entry name" value="Abhydrolase_1"/>
    <property type="match status" value="1"/>
</dbReference>
<dbReference type="PRINTS" id="PR00111">
    <property type="entry name" value="ABHYDROLASE"/>
</dbReference>
<protein>
    <submittedName>
        <fullName evidence="2">Alpha/beta fold hydrolase</fullName>
    </submittedName>
</protein>
<dbReference type="InterPro" id="IPR050228">
    <property type="entry name" value="Carboxylesterase_BioH"/>
</dbReference>
<reference evidence="2 3" key="1">
    <citation type="submission" date="2020-08" db="EMBL/GenBank/DDBJ databases">
        <authorList>
            <person name="Mo P."/>
        </authorList>
    </citation>
    <scope>NUCLEOTIDE SEQUENCE [LARGE SCALE GENOMIC DNA]</scope>
    <source>
        <strain evidence="2 3">CGMCC 4.1532</strain>
    </source>
</reference>
<dbReference type="PANTHER" id="PTHR43194:SF2">
    <property type="entry name" value="PEROXISOMAL MEMBRANE PROTEIN LPX1"/>
    <property type="match status" value="1"/>
</dbReference>
<evidence type="ECO:0000259" key="1">
    <source>
        <dbReference type="Pfam" id="PF00561"/>
    </source>
</evidence>
<dbReference type="InterPro" id="IPR029058">
    <property type="entry name" value="AB_hydrolase_fold"/>
</dbReference>
<gene>
    <name evidence="2" type="ORF">H6H00_25970</name>
</gene>
<dbReference type="AlphaFoldDB" id="A0A7G7MFG2"/>
<feature type="domain" description="AB hydrolase-1" evidence="1">
    <location>
        <begin position="55"/>
        <end position="286"/>
    </location>
</feature>
<proteinExistence type="predicted"/>
<dbReference type="KEGG" id="ppel:H6H00_25970"/>
<dbReference type="Proteomes" id="UP000515728">
    <property type="component" value="Chromosome"/>
</dbReference>
<dbReference type="RefSeq" id="WP_185718277.1">
    <property type="nucleotide sequence ID" value="NZ_BAAAWI010000001.1"/>
</dbReference>
<dbReference type="Gene3D" id="3.40.50.1820">
    <property type="entry name" value="alpha/beta hydrolase"/>
    <property type="match status" value="1"/>
</dbReference>
<keyword evidence="3" id="KW-1185">Reference proteome</keyword>
<accession>A0A7G7MFG2</accession>
<organism evidence="2 3">
    <name type="scientific">Pseudonocardia petroleophila</name>
    <dbReference type="NCBI Taxonomy" id="37331"/>
    <lineage>
        <taxon>Bacteria</taxon>
        <taxon>Bacillati</taxon>
        <taxon>Actinomycetota</taxon>
        <taxon>Actinomycetes</taxon>
        <taxon>Pseudonocardiales</taxon>
        <taxon>Pseudonocardiaceae</taxon>
        <taxon>Pseudonocardia</taxon>
    </lineage>
</organism>
<evidence type="ECO:0000313" key="2">
    <source>
        <dbReference type="EMBL" id="QNG51523.1"/>
    </source>
</evidence>
<evidence type="ECO:0000313" key="3">
    <source>
        <dbReference type="Proteomes" id="UP000515728"/>
    </source>
</evidence>
<dbReference type="PANTHER" id="PTHR43194">
    <property type="entry name" value="HYDROLASE ALPHA/BETA FOLD FAMILY"/>
    <property type="match status" value="1"/>
</dbReference>
<dbReference type="SUPFAM" id="SSF53474">
    <property type="entry name" value="alpha/beta-Hydrolases"/>
    <property type="match status" value="1"/>
</dbReference>